<reference evidence="3" key="1">
    <citation type="submission" date="2024-06" db="EMBL/GenBank/DDBJ databases">
        <title>Multi-omics analyses provide insights into the biosynthesis of the anticancer antibiotic pleurotin in Hohenbuehelia grisea.</title>
        <authorList>
            <person name="Weaver J.A."/>
            <person name="Alberti F."/>
        </authorList>
    </citation>
    <scope>NUCLEOTIDE SEQUENCE [LARGE SCALE GENOMIC DNA]</scope>
    <source>
        <strain evidence="3">T-177</strain>
    </source>
</reference>
<dbReference type="InterPro" id="IPR012337">
    <property type="entry name" value="RNaseH-like_sf"/>
</dbReference>
<gene>
    <name evidence="2" type="ORF">HGRIS_014937</name>
</gene>
<dbReference type="Proteomes" id="UP001556367">
    <property type="component" value="Unassembled WGS sequence"/>
</dbReference>
<evidence type="ECO:0000313" key="2">
    <source>
        <dbReference type="EMBL" id="KAL0952946.1"/>
    </source>
</evidence>
<evidence type="ECO:0008006" key="4">
    <source>
        <dbReference type="Google" id="ProtNLM"/>
    </source>
</evidence>
<evidence type="ECO:0000256" key="1">
    <source>
        <dbReference type="SAM" id="MobiDB-lite"/>
    </source>
</evidence>
<sequence>MELDDVSRLSITGEYVFELLDKWVKQVGPRRFVATTSDDASNCRKGRHLLTNKYPWIFDLPDACHNLSNGIKDLCNLAPFKPHISQLREVLAFMSLSTYTADHFDDARKELKVARGLESIGETRFGTIYWSLNSLLRGMDALEKVVKNPDLCIESEVLHRIFDDEDSQHDFTQGLKRLGAVLMPFARAIQCLESKETDAADIYMYWLAVVAQLKDLMDKASRKYEKAVVEDIRRIVNYRFNLLINNERASNIYLTAFALDPNNRGAPIHDIPNPLAVPSIRINPATSSITPKLKLEARVGLSLAVLLRNEYHDAYSTVGITIDQARQAMKDYNPRLAHLTPDDALTALRTQMSAFLTVQEPFTRRKLPNQSNRDYWAQFVGLPDSDVLAALAVKIFSAVPVSMVDERTMSVVTWLNGPKRRRQTVETVSNYLAIRGYNHIDIENTRRKPLSVYWRDIEADIHGTRTSSSKDPEPTSSGTAESESAGSQLSAPDPEDSFKLKWLDDGLPDLSHSEHGQFNLEQEFDIKRYLDILADSASPQTTTRNETAGGSTLVGGPKGGKHGGAAAASAMPDDGSWSRW</sequence>
<dbReference type="SUPFAM" id="SSF53098">
    <property type="entry name" value="Ribonuclease H-like"/>
    <property type="match status" value="1"/>
</dbReference>
<feature type="region of interest" description="Disordered" evidence="1">
    <location>
        <begin position="463"/>
        <end position="498"/>
    </location>
</feature>
<feature type="compositionally biased region" description="Low complexity" evidence="1">
    <location>
        <begin position="564"/>
        <end position="580"/>
    </location>
</feature>
<protein>
    <recommendedName>
        <fullName evidence="4">DUF659 domain-containing protein</fullName>
    </recommendedName>
</protein>
<accession>A0ABR3JCD7</accession>
<evidence type="ECO:0000313" key="3">
    <source>
        <dbReference type="Proteomes" id="UP001556367"/>
    </source>
</evidence>
<keyword evidence="3" id="KW-1185">Reference proteome</keyword>
<feature type="compositionally biased region" description="Polar residues" evidence="1">
    <location>
        <begin position="537"/>
        <end position="550"/>
    </location>
</feature>
<feature type="region of interest" description="Disordered" evidence="1">
    <location>
        <begin position="537"/>
        <end position="580"/>
    </location>
</feature>
<comment type="caution">
    <text evidence="2">The sequence shown here is derived from an EMBL/GenBank/DDBJ whole genome shotgun (WGS) entry which is preliminary data.</text>
</comment>
<feature type="compositionally biased region" description="Basic and acidic residues" evidence="1">
    <location>
        <begin position="463"/>
        <end position="473"/>
    </location>
</feature>
<dbReference type="EMBL" id="JASNQZ010000010">
    <property type="protein sequence ID" value="KAL0952946.1"/>
    <property type="molecule type" value="Genomic_DNA"/>
</dbReference>
<organism evidence="2 3">
    <name type="scientific">Hohenbuehelia grisea</name>
    <dbReference type="NCBI Taxonomy" id="104357"/>
    <lineage>
        <taxon>Eukaryota</taxon>
        <taxon>Fungi</taxon>
        <taxon>Dikarya</taxon>
        <taxon>Basidiomycota</taxon>
        <taxon>Agaricomycotina</taxon>
        <taxon>Agaricomycetes</taxon>
        <taxon>Agaricomycetidae</taxon>
        <taxon>Agaricales</taxon>
        <taxon>Pleurotineae</taxon>
        <taxon>Pleurotaceae</taxon>
        <taxon>Hohenbuehelia</taxon>
    </lineage>
</organism>
<feature type="compositionally biased region" description="Low complexity" evidence="1">
    <location>
        <begin position="475"/>
        <end position="487"/>
    </location>
</feature>
<proteinExistence type="predicted"/>
<name>A0ABR3JCD7_9AGAR</name>